<evidence type="ECO:0000256" key="11">
    <source>
        <dbReference type="ARBA" id="ARBA00022805"/>
    </source>
</evidence>
<keyword evidence="4" id="KW-0813">Transport</keyword>
<dbReference type="InParanoid" id="A0A1X7VMP1"/>
<dbReference type="InterPro" id="IPR027417">
    <property type="entry name" value="P-loop_NTPase"/>
</dbReference>
<keyword evidence="16" id="KW-0472">Membrane</keyword>
<keyword evidence="13" id="KW-0653">Protein transport</keyword>
<accession>A0A1X7VMP1</accession>
<keyword evidence="14" id="KW-1133">Transmembrane helix</keyword>
<comment type="subcellular location">
    <subcellularLocation>
        <location evidence="2">Membrane</location>
        <topology evidence="2">Single-pass membrane protein</topology>
    </subcellularLocation>
    <subcellularLocation>
        <location evidence="17">Plastid</location>
        <location evidence="17">Chloroplast outer membrane</location>
    </subcellularLocation>
</comment>
<evidence type="ECO:0000256" key="7">
    <source>
        <dbReference type="ARBA" id="ARBA00022692"/>
    </source>
</evidence>
<evidence type="ECO:0000256" key="17">
    <source>
        <dbReference type="ARBA" id="ARBA00024013"/>
    </source>
</evidence>
<keyword evidence="12" id="KW-0460">Magnesium</keyword>
<dbReference type="PANTHER" id="PTHR10903:SF135">
    <property type="entry name" value="TRANSLOCASE OF CHLOROPLAST 120, CHLOROPLASTIC-RELATED"/>
    <property type="match status" value="1"/>
</dbReference>
<evidence type="ECO:0000256" key="18">
    <source>
        <dbReference type="SAM" id="MobiDB-lite"/>
    </source>
</evidence>
<evidence type="ECO:0000256" key="15">
    <source>
        <dbReference type="ARBA" id="ARBA00023134"/>
    </source>
</evidence>
<keyword evidence="10" id="KW-0378">Hydrolase</keyword>
<keyword evidence="8" id="KW-0479">Metal-binding</keyword>
<comment type="cofactor">
    <cofactor evidence="1">
        <name>Mg(2+)</name>
        <dbReference type="ChEBI" id="CHEBI:18420"/>
    </cofactor>
</comment>
<name>A0A1X7VMP1_AMPQE</name>
<evidence type="ECO:0000256" key="1">
    <source>
        <dbReference type="ARBA" id="ARBA00001946"/>
    </source>
</evidence>
<comment type="similarity">
    <text evidence="3">Belongs to the TRAFAC class TrmE-Era-EngA-EngB-Septin-like GTPase superfamily. AIG1/Toc34/Toc159-like paraseptin GTPase family. IAN subfamily.</text>
</comment>
<evidence type="ECO:0000256" key="6">
    <source>
        <dbReference type="ARBA" id="ARBA00022640"/>
    </source>
</evidence>
<reference evidence="20" key="1">
    <citation type="submission" date="2017-05" db="UniProtKB">
        <authorList>
            <consortium name="EnsemblMetazoa"/>
        </authorList>
    </citation>
    <scope>IDENTIFICATION</scope>
</reference>
<evidence type="ECO:0000256" key="4">
    <source>
        <dbReference type="ARBA" id="ARBA00022448"/>
    </source>
</evidence>
<evidence type="ECO:0000256" key="8">
    <source>
        <dbReference type="ARBA" id="ARBA00022723"/>
    </source>
</evidence>
<evidence type="ECO:0000256" key="12">
    <source>
        <dbReference type="ARBA" id="ARBA00022842"/>
    </source>
</evidence>
<evidence type="ECO:0000259" key="19">
    <source>
        <dbReference type="Pfam" id="PF04548"/>
    </source>
</evidence>
<dbReference type="EnsemblMetazoa" id="Aqu2.1.41149_001">
    <property type="protein sequence ID" value="Aqu2.1.41149_001"/>
    <property type="gene ID" value="Aqu2.1.41149"/>
</dbReference>
<keyword evidence="15" id="KW-0342">GTP-binding</keyword>
<sequence length="375" mass="42604">MAEAEKSSFVGSVEHFPSPNENITGEDNAITDEAEATHGVDKNEVKIKSERLKKRTDSVKILIIGLMGVGKSSLVNAMMGDIVAISKAGARACQTQVVCHEGEREGIRIKIYDTAGFGEAGISEKKILKNIAENTPRRGYDLILIAIKMDNRLDADNAKKMLSFLGRLMEPEMWKRTIVVLTFANFFVLQLNHEYQDSVNKEGIKFEVERKMQEFKKVFQEHTGKDWGLVSEIPFVLAGTMKQRQLPTVDDWLVTLWDQSILRCRTEAKPFLKCIRFQRLFVDLHLLIRNIFPITSDSEKDSSNAENVPGQEGQAPFTTSTMRQEMPVKDDFNWQQNGQSGLREEPRDGDFDLQKDGLEHMGWDLLSEIDFNHFS</sequence>
<dbReference type="Gene3D" id="3.40.50.300">
    <property type="entry name" value="P-loop containing nucleotide triphosphate hydrolases"/>
    <property type="match status" value="1"/>
</dbReference>
<dbReference type="Pfam" id="PF04548">
    <property type="entry name" value="AIG1"/>
    <property type="match status" value="1"/>
</dbReference>
<evidence type="ECO:0000256" key="16">
    <source>
        <dbReference type="ARBA" id="ARBA00023136"/>
    </source>
</evidence>
<feature type="region of interest" description="Disordered" evidence="18">
    <location>
        <begin position="331"/>
        <end position="353"/>
    </location>
</feature>
<dbReference type="SUPFAM" id="SSF52540">
    <property type="entry name" value="P-loop containing nucleoside triphosphate hydrolases"/>
    <property type="match status" value="1"/>
</dbReference>
<dbReference type="GO" id="GO:0016020">
    <property type="term" value="C:membrane"/>
    <property type="evidence" value="ECO:0007669"/>
    <property type="project" value="UniProtKB-SubCell"/>
</dbReference>
<protein>
    <recommendedName>
        <fullName evidence="19">AIG1-type G domain-containing protein</fullName>
    </recommendedName>
</protein>
<evidence type="ECO:0000256" key="5">
    <source>
        <dbReference type="ARBA" id="ARBA00022528"/>
    </source>
</evidence>
<evidence type="ECO:0000256" key="3">
    <source>
        <dbReference type="ARBA" id="ARBA00008535"/>
    </source>
</evidence>
<dbReference type="OrthoDB" id="417506at2759"/>
<evidence type="ECO:0000256" key="9">
    <source>
        <dbReference type="ARBA" id="ARBA00022741"/>
    </source>
</evidence>
<dbReference type="InterPro" id="IPR006703">
    <property type="entry name" value="G_AIG1"/>
</dbReference>
<dbReference type="GO" id="GO:0046872">
    <property type="term" value="F:metal ion binding"/>
    <property type="evidence" value="ECO:0007669"/>
    <property type="project" value="UniProtKB-KW"/>
</dbReference>
<dbReference type="AlphaFoldDB" id="A0A1X7VMP1"/>
<dbReference type="GO" id="GO:0005525">
    <property type="term" value="F:GTP binding"/>
    <property type="evidence" value="ECO:0007669"/>
    <property type="project" value="UniProtKB-KW"/>
</dbReference>
<evidence type="ECO:0000256" key="10">
    <source>
        <dbReference type="ARBA" id="ARBA00022801"/>
    </source>
</evidence>
<keyword evidence="9" id="KW-0547">Nucleotide-binding</keyword>
<organism evidence="20">
    <name type="scientific">Amphimedon queenslandica</name>
    <name type="common">Sponge</name>
    <dbReference type="NCBI Taxonomy" id="400682"/>
    <lineage>
        <taxon>Eukaryota</taxon>
        <taxon>Metazoa</taxon>
        <taxon>Porifera</taxon>
        <taxon>Demospongiae</taxon>
        <taxon>Heteroscleromorpha</taxon>
        <taxon>Haplosclerida</taxon>
        <taxon>Niphatidae</taxon>
        <taxon>Amphimedon</taxon>
    </lineage>
</organism>
<proteinExistence type="inferred from homology"/>
<dbReference type="GO" id="GO:0015031">
    <property type="term" value="P:protein transport"/>
    <property type="evidence" value="ECO:0007669"/>
    <property type="project" value="UniProtKB-KW"/>
</dbReference>
<dbReference type="PANTHER" id="PTHR10903">
    <property type="entry name" value="GTPASE, IMAP FAMILY MEMBER-RELATED"/>
    <property type="match status" value="1"/>
</dbReference>
<evidence type="ECO:0000256" key="2">
    <source>
        <dbReference type="ARBA" id="ARBA00004167"/>
    </source>
</evidence>
<keyword evidence="6" id="KW-0934">Plastid</keyword>
<keyword evidence="5" id="KW-0150">Chloroplast</keyword>
<keyword evidence="11" id="KW-1002">Plastid outer membrane</keyword>
<feature type="domain" description="AIG1-type G" evidence="19">
    <location>
        <begin position="60"/>
        <end position="197"/>
    </location>
</feature>
<evidence type="ECO:0000256" key="13">
    <source>
        <dbReference type="ARBA" id="ARBA00022927"/>
    </source>
</evidence>
<feature type="region of interest" description="Disordered" evidence="18">
    <location>
        <begin position="1"/>
        <end position="26"/>
    </location>
</feature>
<evidence type="ECO:0000313" key="20">
    <source>
        <dbReference type="EnsemblMetazoa" id="Aqu2.1.41149_001"/>
    </source>
</evidence>
<feature type="region of interest" description="Disordered" evidence="18">
    <location>
        <begin position="298"/>
        <end position="319"/>
    </location>
</feature>
<evidence type="ECO:0000256" key="14">
    <source>
        <dbReference type="ARBA" id="ARBA00022989"/>
    </source>
</evidence>
<dbReference type="GO" id="GO:0016787">
    <property type="term" value="F:hydrolase activity"/>
    <property type="evidence" value="ECO:0007669"/>
    <property type="project" value="UniProtKB-KW"/>
</dbReference>
<feature type="compositionally biased region" description="Basic and acidic residues" evidence="18">
    <location>
        <begin position="342"/>
        <end position="353"/>
    </location>
</feature>
<keyword evidence="7" id="KW-0812">Transmembrane</keyword>
<dbReference type="InterPro" id="IPR045058">
    <property type="entry name" value="GIMA/IAN/Toc"/>
</dbReference>